<evidence type="ECO:0000256" key="1">
    <source>
        <dbReference type="SAM" id="MobiDB-lite"/>
    </source>
</evidence>
<reference evidence="2 3" key="1">
    <citation type="journal article" date="2019" name="Sci. Rep.">
        <title>Orb-weaving spider Araneus ventricosus genome elucidates the spidroin gene catalogue.</title>
        <authorList>
            <person name="Kono N."/>
            <person name="Nakamura H."/>
            <person name="Ohtoshi R."/>
            <person name="Moran D.A.P."/>
            <person name="Shinohara A."/>
            <person name="Yoshida Y."/>
            <person name="Fujiwara M."/>
            <person name="Mori M."/>
            <person name="Tomita M."/>
            <person name="Arakawa K."/>
        </authorList>
    </citation>
    <scope>NUCLEOTIDE SEQUENCE [LARGE SCALE GENOMIC DNA]</scope>
</reference>
<name>A0A4Y2KVU9_ARAVE</name>
<feature type="compositionally biased region" description="Basic and acidic residues" evidence="1">
    <location>
        <begin position="71"/>
        <end position="80"/>
    </location>
</feature>
<organism evidence="2 3">
    <name type="scientific">Araneus ventricosus</name>
    <name type="common">Orbweaver spider</name>
    <name type="synonym">Epeira ventricosa</name>
    <dbReference type="NCBI Taxonomy" id="182803"/>
    <lineage>
        <taxon>Eukaryota</taxon>
        <taxon>Metazoa</taxon>
        <taxon>Ecdysozoa</taxon>
        <taxon>Arthropoda</taxon>
        <taxon>Chelicerata</taxon>
        <taxon>Arachnida</taxon>
        <taxon>Araneae</taxon>
        <taxon>Araneomorphae</taxon>
        <taxon>Entelegynae</taxon>
        <taxon>Araneoidea</taxon>
        <taxon>Araneidae</taxon>
        <taxon>Araneus</taxon>
    </lineage>
</organism>
<protein>
    <submittedName>
        <fullName evidence="2">Uncharacterized protein</fullName>
    </submittedName>
</protein>
<proteinExistence type="predicted"/>
<feature type="region of interest" description="Disordered" evidence="1">
    <location>
        <begin position="70"/>
        <end position="93"/>
    </location>
</feature>
<comment type="caution">
    <text evidence="2">The sequence shown here is derived from an EMBL/GenBank/DDBJ whole genome shotgun (WGS) entry which is preliminary data.</text>
</comment>
<keyword evidence="3" id="KW-1185">Reference proteome</keyword>
<gene>
    <name evidence="2" type="ORF">AVEN_190027_1</name>
</gene>
<sequence>MNIQNSIVVTRTINFEILISLHILPLNPKSLPFLESCVCVGSSEEAATNSNFEHCGRRLMAPITYATCDDPSDKGTERHRSGGNSTPHHHCNHQRSENLLTYRQISIPIFKVPPPEGNILFPLKM</sequence>
<dbReference type="EMBL" id="BGPR01004987">
    <property type="protein sequence ID" value="GBN05643.1"/>
    <property type="molecule type" value="Genomic_DNA"/>
</dbReference>
<dbReference type="AlphaFoldDB" id="A0A4Y2KVU9"/>
<evidence type="ECO:0000313" key="3">
    <source>
        <dbReference type="Proteomes" id="UP000499080"/>
    </source>
</evidence>
<dbReference type="Proteomes" id="UP000499080">
    <property type="component" value="Unassembled WGS sequence"/>
</dbReference>
<accession>A0A4Y2KVU9</accession>
<evidence type="ECO:0000313" key="2">
    <source>
        <dbReference type="EMBL" id="GBN05643.1"/>
    </source>
</evidence>